<dbReference type="AlphaFoldDB" id="A0A8J3RYD0"/>
<keyword evidence="2" id="KW-1185">Reference proteome</keyword>
<gene>
    <name evidence="1" type="ORF">Pro02_12630</name>
</gene>
<organism evidence="1 2">
    <name type="scientific">Planobispora rosea</name>
    <dbReference type="NCBI Taxonomy" id="35762"/>
    <lineage>
        <taxon>Bacteria</taxon>
        <taxon>Bacillati</taxon>
        <taxon>Actinomycetota</taxon>
        <taxon>Actinomycetes</taxon>
        <taxon>Streptosporangiales</taxon>
        <taxon>Streptosporangiaceae</taxon>
        <taxon>Planobispora</taxon>
    </lineage>
</organism>
<dbReference type="EMBL" id="BOOI01000009">
    <property type="protein sequence ID" value="GIH82855.1"/>
    <property type="molecule type" value="Genomic_DNA"/>
</dbReference>
<name>A0A8J3RYD0_PLARO</name>
<reference evidence="1" key="1">
    <citation type="submission" date="2021-01" db="EMBL/GenBank/DDBJ databases">
        <title>Whole genome shotgun sequence of Planobispora rosea NBRC 15558.</title>
        <authorList>
            <person name="Komaki H."/>
            <person name="Tamura T."/>
        </authorList>
    </citation>
    <scope>NUCLEOTIDE SEQUENCE</scope>
    <source>
        <strain evidence="1">NBRC 15558</strain>
    </source>
</reference>
<evidence type="ECO:0000313" key="2">
    <source>
        <dbReference type="Proteomes" id="UP000655044"/>
    </source>
</evidence>
<comment type="caution">
    <text evidence="1">The sequence shown here is derived from an EMBL/GenBank/DDBJ whole genome shotgun (WGS) entry which is preliminary data.</text>
</comment>
<accession>A0A8J3RYD0</accession>
<evidence type="ECO:0000313" key="1">
    <source>
        <dbReference type="EMBL" id="GIH82855.1"/>
    </source>
</evidence>
<sequence length="90" mass="9928">MAALSFCRAALLVLALILAFAVVLTVAPTMALTGTAVVLFVVARAWVAPSVTAPAEAVKVRTRPPMERRKRPDEHEFRRVVDRISPWDFL</sequence>
<dbReference type="Proteomes" id="UP000655044">
    <property type="component" value="Unassembled WGS sequence"/>
</dbReference>
<protein>
    <submittedName>
        <fullName evidence="1">Uncharacterized protein</fullName>
    </submittedName>
</protein>
<proteinExistence type="predicted"/>